<name>A0A942UEW6_9BACI</name>
<keyword evidence="1" id="KW-1133">Transmembrane helix</keyword>
<dbReference type="Proteomes" id="UP000679749">
    <property type="component" value="Unassembled WGS sequence"/>
</dbReference>
<keyword evidence="1" id="KW-0812">Transmembrane</keyword>
<keyword evidence="3" id="KW-1185">Reference proteome</keyword>
<reference evidence="2" key="1">
    <citation type="submission" date="2021-05" db="EMBL/GenBank/DDBJ databases">
        <title>Novel Bacillus species.</title>
        <authorList>
            <person name="Liu G."/>
        </authorList>
    </citation>
    <scope>NUCLEOTIDE SEQUENCE</scope>
    <source>
        <strain evidence="2">FJAT-49825</strain>
    </source>
</reference>
<comment type="caution">
    <text evidence="2">The sequence shown here is derived from an EMBL/GenBank/DDBJ whole genome shotgun (WGS) entry which is preliminary data.</text>
</comment>
<sequence>MTNLLWKFEAWIEDVNREDGITLQYFEKILDYLFSLIKWAGIPFILYLLFEIFT</sequence>
<dbReference type="AlphaFoldDB" id="A0A942UEW6"/>
<organism evidence="2 3">
    <name type="scientific">Neobacillus rhizophilus</name>
    <dbReference type="NCBI Taxonomy" id="2833579"/>
    <lineage>
        <taxon>Bacteria</taxon>
        <taxon>Bacillati</taxon>
        <taxon>Bacillota</taxon>
        <taxon>Bacilli</taxon>
        <taxon>Bacillales</taxon>
        <taxon>Bacillaceae</taxon>
        <taxon>Neobacillus</taxon>
    </lineage>
</organism>
<accession>A0A942UEW6</accession>
<dbReference type="EMBL" id="JAGYPF010000005">
    <property type="protein sequence ID" value="MBS4215994.1"/>
    <property type="molecule type" value="Genomic_DNA"/>
</dbReference>
<evidence type="ECO:0000313" key="3">
    <source>
        <dbReference type="Proteomes" id="UP000679749"/>
    </source>
</evidence>
<proteinExistence type="predicted"/>
<dbReference type="RefSeq" id="WP_213120490.1">
    <property type="nucleotide sequence ID" value="NZ_JAGYPF010000005.1"/>
</dbReference>
<gene>
    <name evidence="2" type="ORF">KHA99_26575</name>
</gene>
<evidence type="ECO:0000313" key="2">
    <source>
        <dbReference type="EMBL" id="MBS4215994.1"/>
    </source>
</evidence>
<protein>
    <submittedName>
        <fullName evidence="2">Uncharacterized protein</fullName>
    </submittedName>
</protein>
<feature type="transmembrane region" description="Helical" evidence="1">
    <location>
        <begin position="32"/>
        <end position="50"/>
    </location>
</feature>
<evidence type="ECO:0000256" key="1">
    <source>
        <dbReference type="SAM" id="Phobius"/>
    </source>
</evidence>
<keyword evidence="1" id="KW-0472">Membrane</keyword>